<dbReference type="Proteomes" id="UP000747542">
    <property type="component" value="Unassembled WGS sequence"/>
</dbReference>
<feature type="compositionally biased region" description="Polar residues" evidence="1">
    <location>
        <begin position="181"/>
        <end position="193"/>
    </location>
</feature>
<sequence>MAKMVVNRVTNTETGTPSFILGSPPQKHKTFNECDVRQVCENQVDSLQRSEKNDVFNKTLFTKGLADPSVRDMIRCRSESTMYKSCEDVALTSDWGNSYNESCSSACIQSAKEDSHFKQGSLHPTDRSDMTSVESINERVPKQVSKKIFKQLNGSHIRAPVKHSSRKQRRRSLSPACASEASRSPMNGRNSLPTTEEKYLETDLSQLYRLSTTDLGKNPSSCSSKKTIKKKRRSSVQQGIILDVAAIHGTHEKEINSDDDANYHTSVNSLANIPSPKLVISSYGGSKSRLNPNLCVTYSPSPSQRSESSTYHSSCLYPLDDCQRSQGFFEASKAVNNNKMRRISLPATASSFRCDSSQGVYNIQSSQSSVTMRRNSAALGILHHTSLPYIADTDTMPCMEARGSFDAQATGNEELRRSYLLCNEGSSGVCGIKGVQNKEVTDQTCHSNFGAVLSVLCFILFFWYLGMVYRRYANEAMSYDAFESLTTPDILSVHEIREIVVHISAEDLHNLPD</sequence>
<feature type="compositionally biased region" description="Polar residues" evidence="1">
    <location>
        <begin position="210"/>
        <end position="219"/>
    </location>
</feature>
<keyword evidence="2" id="KW-0472">Membrane</keyword>
<keyword evidence="2" id="KW-0812">Transmembrane</keyword>
<proteinExistence type="predicted"/>
<feature type="region of interest" description="Disordered" evidence="1">
    <location>
        <begin position="151"/>
        <end position="193"/>
    </location>
</feature>
<evidence type="ECO:0000313" key="4">
    <source>
        <dbReference type="Proteomes" id="UP000747542"/>
    </source>
</evidence>
<name>A0A8J5MZF4_HOMAM</name>
<gene>
    <name evidence="3" type="ORF">Hamer_G013312</name>
</gene>
<feature type="transmembrane region" description="Helical" evidence="2">
    <location>
        <begin position="449"/>
        <end position="469"/>
    </location>
</feature>
<dbReference type="AlphaFoldDB" id="A0A8J5MZF4"/>
<dbReference type="EMBL" id="JAHLQT010015640">
    <property type="protein sequence ID" value="KAG7169688.1"/>
    <property type="molecule type" value="Genomic_DNA"/>
</dbReference>
<feature type="region of interest" description="Disordered" evidence="1">
    <location>
        <begin position="210"/>
        <end position="234"/>
    </location>
</feature>
<evidence type="ECO:0000256" key="2">
    <source>
        <dbReference type="SAM" id="Phobius"/>
    </source>
</evidence>
<keyword evidence="4" id="KW-1185">Reference proteome</keyword>
<evidence type="ECO:0000313" key="3">
    <source>
        <dbReference type="EMBL" id="KAG7169688.1"/>
    </source>
</evidence>
<feature type="region of interest" description="Disordered" evidence="1">
    <location>
        <begin position="115"/>
        <end position="139"/>
    </location>
</feature>
<organism evidence="3 4">
    <name type="scientific">Homarus americanus</name>
    <name type="common">American lobster</name>
    <dbReference type="NCBI Taxonomy" id="6706"/>
    <lineage>
        <taxon>Eukaryota</taxon>
        <taxon>Metazoa</taxon>
        <taxon>Ecdysozoa</taxon>
        <taxon>Arthropoda</taxon>
        <taxon>Crustacea</taxon>
        <taxon>Multicrustacea</taxon>
        <taxon>Malacostraca</taxon>
        <taxon>Eumalacostraca</taxon>
        <taxon>Eucarida</taxon>
        <taxon>Decapoda</taxon>
        <taxon>Pleocyemata</taxon>
        <taxon>Astacidea</taxon>
        <taxon>Nephropoidea</taxon>
        <taxon>Nephropidae</taxon>
        <taxon>Homarus</taxon>
    </lineage>
</organism>
<accession>A0A8J5MZF4</accession>
<reference evidence="3" key="1">
    <citation type="journal article" date="2021" name="Sci. Adv.">
        <title>The American lobster genome reveals insights on longevity, neural, and immune adaptations.</title>
        <authorList>
            <person name="Polinski J.M."/>
            <person name="Zimin A.V."/>
            <person name="Clark K.F."/>
            <person name="Kohn A.B."/>
            <person name="Sadowski N."/>
            <person name="Timp W."/>
            <person name="Ptitsyn A."/>
            <person name="Khanna P."/>
            <person name="Romanova D.Y."/>
            <person name="Williams P."/>
            <person name="Greenwood S.J."/>
            <person name="Moroz L.L."/>
            <person name="Walt D.R."/>
            <person name="Bodnar A.G."/>
        </authorList>
    </citation>
    <scope>NUCLEOTIDE SEQUENCE</scope>
    <source>
        <strain evidence="3">GMGI-L3</strain>
    </source>
</reference>
<keyword evidence="2" id="KW-1133">Transmembrane helix</keyword>
<protein>
    <submittedName>
        <fullName evidence="3">Uncharacterized protein</fullName>
    </submittedName>
</protein>
<feature type="compositionally biased region" description="Basic residues" evidence="1">
    <location>
        <begin position="159"/>
        <end position="172"/>
    </location>
</feature>
<evidence type="ECO:0000256" key="1">
    <source>
        <dbReference type="SAM" id="MobiDB-lite"/>
    </source>
</evidence>
<comment type="caution">
    <text evidence="3">The sequence shown here is derived from an EMBL/GenBank/DDBJ whole genome shotgun (WGS) entry which is preliminary data.</text>
</comment>